<evidence type="ECO:0000259" key="8">
    <source>
        <dbReference type="Pfam" id="PF13886"/>
    </source>
</evidence>
<evidence type="ECO:0000256" key="6">
    <source>
        <dbReference type="ARBA" id="ARBA00049737"/>
    </source>
</evidence>
<evidence type="ECO:0000256" key="7">
    <source>
        <dbReference type="SAM" id="Phobius"/>
    </source>
</evidence>
<dbReference type="PhylomeDB" id="A7SMZ8"/>
<dbReference type="EMBL" id="DS469715">
    <property type="protein sequence ID" value="EDO34917.1"/>
    <property type="molecule type" value="Genomic_DNA"/>
</dbReference>
<keyword evidence="5 7" id="KW-0472">Membrane</keyword>
<dbReference type="KEGG" id="nve:5506293"/>
<evidence type="ECO:0000313" key="10">
    <source>
        <dbReference type="Proteomes" id="UP000001593"/>
    </source>
</evidence>
<dbReference type="AlphaFoldDB" id="A7SMZ8"/>
<dbReference type="PANTHER" id="PTHR31247">
    <property type="entry name" value="TRANSMEMBRANE PROTEIN 198 FAMILY MEMBER"/>
    <property type="match status" value="1"/>
</dbReference>
<dbReference type="Pfam" id="PF13886">
    <property type="entry name" value="TM7S3_TM198"/>
    <property type="match status" value="1"/>
</dbReference>
<feature type="transmembrane region" description="Helical" evidence="7">
    <location>
        <begin position="64"/>
        <end position="82"/>
    </location>
</feature>
<protein>
    <recommendedName>
        <fullName evidence="6">Transmembrane protein 198</fullName>
    </recommendedName>
</protein>
<dbReference type="GO" id="GO:0016020">
    <property type="term" value="C:membrane"/>
    <property type="evidence" value="ECO:0007669"/>
    <property type="project" value="UniProtKB-SubCell"/>
</dbReference>
<dbReference type="Proteomes" id="UP000001593">
    <property type="component" value="Unassembled WGS sequence"/>
</dbReference>
<feature type="transmembrane region" description="Helical" evidence="7">
    <location>
        <begin position="158"/>
        <end position="180"/>
    </location>
</feature>
<keyword evidence="4 7" id="KW-1133">Transmembrane helix</keyword>
<sequence length="186" mass="20571">GYKYQRTTLFLMGFTSATILTYFISLERSNLRIEYTLLITAAIGIFAGILCTTVMFCGLFVSGLSAGICIGMAFLLGFATLFAEYNTISIPLGVVITVAVLMAGAAVWWKRVILIISTCTFGGILLAAGVDYFIEDFLMMIYAWNKVFLLDIVDTPCFFSWIILGVWPLLTFIGLLVQFLKTGKEK</sequence>
<reference evidence="9 10" key="1">
    <citation type="journal article" date="2007" name="Science">
        <title>Sea anemone genome reveals ancestral eumetazoan gene repertoire and genomic organization.</title>
        <authorList>
            <person name="Putnam N.H."/>
            <person name="Srivastava M."/>
            <person name="Hellsten U."/>
            <person name="Dirks B."/>
            <person name="Chapman J."/>
            <person name="Salamov A."/>
            <person name="Terry A."/>
            <person name="Shapiro H."/>
            <person name="Lindquist E."/>
            <person name="Kapitonov V.V."/>
            <person name="Jurka J."/>
            <person name="Genikhovich G."/>
            <person name="Grigoriev I.V."/>
            <person name="Lucas S.M."/>
            <person name="Steele R.E."/>
            <person name="Finnerty J.R."/>
            <person name="Technau U."/>
            <person name="Martindale M.Q."/>
            <person name="Rokhsar D.S."/>
        </authorList>
    </citation>
    <scope>NUCLEOTIDE SEQUENCE [LARGE SCALE GENOMIC DNA]</scope>
    <source>
        <strain evidence="10">CH2 X CH6</strain>
    </source>
</reference>
<keyword evidence="10" id="KW-1185">Reference proteome</keyword>
<proteinExistence type="inferred from homology"/>
<feature type="transmembrane region" description="Helical" evidence="7">
    <location>
        <begin position="113"/>
        <end position="134"/>
    </location>
</feature>
<gene>
    <name evidence="9" type="ORF">NEMVEDRAFT_v1g25854</name>
</gene>
<comment type="similarity">
    <text evidence="2">Belongs to the TMEM198 family.</text>
</comment>
<feature type="domain" description="TM7S3/TM198-like" evidence="8">
    <location>
        <begin position="1"/>
        <end position="179"/>
    </location>
</feature>
<dbReference type="InterPro" id="IPR040236">
    <property type="entry name" value="TMEM198"/>
</dbReference>
<dbReference type="InParanoid" id="A7SMZ8"/>
<evidence type="ECO:0000256" key="2">
    <source>
        <dbReference type="ARBA" id="ARBA00006244"/>
    </source>
</evidence>
<evidence type="ECO:0000256" key="5">
    <source>
        <dbReference type="ARBA" id="ARBA00023136"/>
    </source>
</evidence>
<dbReference type="STRING" id="45351.A7SMZ8"/>
<evidence type="ECO:0000256" key="3">
    <source>
        <dbReference type="ARBA" id="ARBA00022692"/>
    </source>
</evidence>
<evidence type="ECO:0000256" key="1">
    <source>
        <dbReference type="ARBA" id="ARBA00004141"/>
    </source>
</evidence>
<dbReference type="HOGENOM" id="CLU_043600_0_0_1"/>
<accession>A7SMZ8</accession>
<feature type="non-terminal residue" evidence="9">
    <location>
        <position position="1"/>
    </location>
</feature>
<keyword evidence="3 7" id="KW-0812">Transmembrane</keyword>
<feature type="non-terminal residue" evidence="9">
    <location>
        <position position="186"/>
    </location>
</feature>
<dbReference type="PANTHER" id="PTHR31247:SF5">
    <property type="entry name" value="DUF4203 DOMAIN-CONTAINING PROTEIN"/>
    <property type="match status" value="1"/>
</dbReference>
<feature type="transmembrane region" description="Helical" evidence="7">
    <location>
        <begin position="37"/>
        <end position="57"/>
    </location>
</feature>
<evidence type="ECO:0000313" key="9">
    <source>
        <dbReference type="EMBL" id="EDO34917.1"/>
    </source>
</evidence>
<name>A7SMZ8_NEMVE</name>
<evidence type="ECO:0000256" key="4">
    <source>
        <dbReference type="ARBA" id="ARBA00022989"/>
    </source>
</evidence>
<feature type="transmembrane region" description="Helical" evidence="7">
    <location>
        <begin position="7"/>
        <end position="25"/>
    </location>
</feature>
<dbReference type="OrthoDB" id="115781at2759"/>
<feature type="transmembrane region" description="Helical" evidence="7">
    <location>
        <begin position="88"/>
        <end position="108"/>
    </location>
</feature>
<organism evidence="9 10">
    <name type="scientific">Nematostella vectensis</name>
    <name type="common">Starlet sea anemone</name>
    <dbReference type="NCBI Taxonomy" id="45351"/>
    <lineage>
        <taxon>Eukaryota</taxon>
        <taxon>Metazoa</taxon>
        <taxon>Cnidaria</taxon>
        <taxon>Anthozoa</taxon>
        <taxon>Hexacorallia</taxon>
        <taxon>Actiniaria</taxon>
        <taxon>Edwardsiidae</taxon>
        <taxon>Nematostella</taxon>
    </lineage>
</organism>
<comment type="subcellular location">
    <subcellularLocation>
        <location evidence="1">Membrane</location>
        <topology evidence="1">Multi-pass membrane protein</topology>
    </subcellularLocation>
</comment>
<dbReference type="InterPro" id="IPR025256">
    <property type="entry name" value="TM7S3/TM198-like_dom"/>
</dbReference>